<evidence type="ECO:0000313" key="1">
    <source>
        <dbReference type="EMBL" id="GGI77370.1"/>
    </source>
</evidence>
<dbReference type="RefSeq" id="WP_243681377.1">
    <property type="nucleotide sequence ID" value="NZ_BBBK01000023.1"/>
</dbReference>
<dbReference type="Gene3D" id="1.10.10.10">
    <property type="entry name" value="Winged helix-like DNA-binding domain superfamily/Winged helix DNA-binding domain"/>
    <property type="match status" value="1"/>
</dbReference>
<accession>A0A830E7H8</accession>
<evidence type="ECO:0000313" key="2">
    <source>
        <dbReference type="Proteomes" id="UP000657075"/>
    </source>
</evidence>
<sequence length="85" mass="9935">MMSVELSDRERTVLRIIGDTCDRKGQDNIKFEDVSERFRIAGFNINDVMDVLYRLEDLGLIRLEIIGYSTIIYITDKGRDIYKSL</sequence>
<name>A0A830E7H8_9CREN</name>
<evidence type="ECO:0008006" key="3">
    <source>
        <dbReference type="Google" id="ProtNLM"/>
    </source>
</evidence>
<protein>
    <recommendedName>
        <fullName evidence="3">MarR family transcriptional regulator</fullName>
    </recommendedName>
</protein>
<dbReference type="Proteomes" id="UP000657075">
    <property type="component" value="Unassembled WGS sequence"/>
</dbReference>
<proteinExistence type="predicted"/>
<gene>
    <name evidence="1" type="ORF">GCM10007112_12650</name>
</gene>
<reference evidence="1" key="1">
    <citation type="journal article" date="2014" name="Int. J. Syst. Evol. Microbiol.">
        <title>Complete genome sequence of Corynebacterium casei LMG S-19264T (=DSM 44701T), isolated from a smear-ripened cheese.</title>
        <authorList>
            <consortium name="US DOE Joint Genome Institute (JGI-PGF)"/>
            <person name="Walter F."/>
            <person name="Albersmeier A."/>
            <person name="Kalinowski J."/>
            <person name="Ruckert C."/>
        </authorList>
    </citation>
    <scope>NUCLEOTIDE SEQUENCE</scope>
    <source>
        <strain evidence="1">JCM 11219</strain>
    </source>
</reference>
<dbReference type="EMBL" id="BMNM01000004">
    <property type="protein sequence ID" value="GGI77370.1"/>
    <property type="molecule type" value="Genomic_DNA"/>
</dbReference>
<reference evidence="1" key="2">
    <citation type="submission" date="2020-09" db="EMBL/GenBank/DDBJ databases">
        <authorList>
            <person name="Sun Q."/>
            <person name="Ohkuma M."/>
        </authorList>
    </citation>
    <scope>NUCLEOTIDE SEQUENCE</scope>
    <source>
        <strain evidence="1">JCM 11219</strain>
    </source>
</reference>
<comment type="caution">
    <text evidence="1">The sequence shown here is derived from an EMBL/GenBank/DDBJ whole genome shotgun (WGS) entry which is preliminary data.</text>
</comment>
<dbReference type="AlphaFoldDB" id="A0A830E7H8"/>
<organism evidence="1 2">
    <name type="scientific">Vulcanisaeta souniana JCM 11219</name>
    <dbReference type="NCBI Taxonomy" id="1293586"/>
    <lineage>
        <taxon>Archaea</taxon>
        <taxon>Thermoproteota</taxon>
        <taxon>Thermoprotei</taxon>
        <taxon>Thermoproteales</taxon>
        <taxon>Thermoproteaceae</taxon>
        <taxon>Vulcanisaeta</taxon>
    </lineage>
</organism>
<dbReference type="InterPro" id="IPR036388">
    <property type="entry name" value="WH-like_DNA-bd_sf"/>
</dbReference>
<dbReference type="InterPro" id="IPR036390">
    <property type="entry name" value="WH_DNA-bd_sf"/>
</dbReference>
<dbReference type="SUPFAM" id="SSF46785">
    <property type="entry name" value="Winged helix' DNA-binding domain"/>
    <property type="match status" value="1"/>
</dbReference>